<evidence type="ECO:0000313" key="5">
    <source>
        <dbReference type="Proteomes" id="UP000251120"/>
    </source>
</evidence>
<evidence type="ECO:0000313" key="6">
    <source>
        <dbReference type="Proteomes" id="UP000681131"/>
    </source>
</evidence>
<gene>
    <name evidence="3" type="ORF">CDH04_01240</name>
    <name evidence="4" type="ORF">FZC43_01240</name>
</gene>
<reference evidence="3 5" key="1">
    <citation type="submission" date="2017-06" db="EMBL/GenBank/DDBJ databases">
        <title>Complete genome of Francisella adeliensis.</title>
        <authorList>
            <person name="Vallesi A."/>
            <person name="Sjodin A."/>
        </authorList>
    </citation>
    <scope>NUCLEOTIDE SEQUENCE [LARGE SCALE GENOMIC DNA]</scope>
    <source>
        <strain evidence="3 5">FDC440</strain>
    </source>
</reference>
<dbReference type="AlphaFoldDB" id="A0A2Z4XXJ8"/>
<protein>
    <submittedName>
        <fullName evidence="4">Cell envelope integrity protein TolA</fullName>
    </submittedName>
</protein>
<proteinExistence type="predicted"/>
<sequence length="323" mass="37525">MENLKSYYHKAKIFCKKQIDKDPYLAKSVLIHVSVVVLLCILSFVSTLRFSSPTNFEVQIKGKPNHPTVIQATSITSQDLDKQIQSYENNREQERKARQDIKDAKQDIKEARAKAIKQAKARAKAKAEADRKAKLEEQRKAKLEARRKEQKKQQELENQRKIAEKQKQQKLEEQRKKELQNKKVKQEKAKLEAEKKRKQQEAEKQRKAREARLAKARAEAQESARRQVQKSQSDSAIASYLGEYQQRIEDHWVRDNCRGIYKFPKAIARNGSFIKLTGTTGNFRCDQSLIDAIKDTTPPAITNDVAKQRLQDENISFLFDPYK</sequence>
<feature type="region of interest" description="Disordered" evidence="1">
    <location>
        <begin position="114"/>
        <end position="234"/>
    </location>
</feature>
<keyword evidence="2" id="KW-0472">Membrane</keyword>
<evidence type="ECO:0000256" key="1">
    <source>
        <dbReference type="SAM" id="MobiDB-lite"/>
    </source>
</evidence>
<reference evidence="4 6" key="2">
    <citation type="submission" date="2019-08" db="EMBL/GenBank/DDBJ databases">
        <title>Complete genome sequences of Francisella adeliensis (FSC1325 and FSC1326).</title>
        <authorList>
            <person name="Ohrman C."/>
            <person name="Uneklint I."/>
            <person name="Vallesi A."/>
            <person name="Karlsson L."/>
            <person name="Sjodin A."/>
        </authorList>
    </citation>
    <scope>NUCLEOTIDE SEQUENCE [LARGE SCALE GENOMIC DNA]</scope>
    <source>
        <strain evidence="4 6">FSC1325</strain>
    </source>
</reference>
<keyword evidence="2" id="KW-0812">Transmembrane</keyword>
<evidence type="ECO:0000313" key="4">
    <source>
        <dbReference type="EMBL" id="QIW11354.1"/>
    </source>
</evidence>
<dbReference type="Proteomes" id="UP000681131">
    <property type="component" value="Chromosome"/>
</dbReference>
<keyword evidence="2" id="KW-1133">Transmembrane helix</keyword>
<evidence type="ECO:0000256" key="2">
    <source>
        <dbReference type="SAM" id="Phobius"/>
    </source>
</evidence>
<dbReference type="Proteomes" id="UP000251120">
    <property type="component" value="Chromosome"/>
</dbReference>
<dbReference type="KEGG" id="fad:CDH04_01240"/>
<dbReference type="RefSeq" id="WP_112869299.1">
    <property type="nucleotide sequence ID" value="NZ_CP021781.1"/>
</dbReference>
<organism evidence="3 5">
    <name type="scientific">Francisella adeliensis</name>
    <dbReference type="NCBI Taxonomy" id="2007306"/>
    <lineage>
        <taxon>Bacteria</taxon>
        <taxon>Pseudomonadati</taxon>
        <taxon>Pseudomonadota</taxon>
        <taxon>Gammaproteobacteria</taxon>
        <taxon>Thiotrichales</taxon>
        <taxon>Francisellaceae</taxon>
        <taxon>Francisella</taxon>
    </lineage>
</organism>
<evidence type="ECO:0000313" key="3">
    <source>
        <dbReference type="EMBL" id="AXA33125.1"/>
    </source>
</evidence>
<accession>A0A2Z4XXJ8</accession>
<dbReference type="EMBL" id="CP043424">
    <property type="protein sequence ID" value="QIW11354.1"/>
    <property type="molecule type" value="Genomic_DNA"/>
</dbReference>
<feature type="compositionally biased region" description="Basic residues" evidence="1">
    <location>
        <begin position="114"/>
        <end position="124"/>
    </location>
</feature>
<dbReference type="OrthoDB" id="5625889at2"/>
<feature type="compositionally biased region" description="Basic and acidic residues" evidence="1">
    <location>
        <begin position="125"/>
        <end position="225"/>
    </location>
</feature>
<dbReference type="EMBL" id="CP021781">
    <property type="protein sequence ID" value="AXA33125.1"/>
    <property type="molecule type" value="Genomic_DNA"/>
</dbReference>
<name>A0A2Z4XXJ8_9GAMM</name>
<keyword evidence="6" id="KW-1185">Reference proteome</keyword>
<feature type="transmembrane region" description="Helical" evidence="2">
    <location>
        <begin position="24"/>
        <end position="45"/>
    </location>
</feature>